<dbReference type="PANTHER" id="PTHR46081:SF8">
    <property type="entry name" value="PEPTIDE METHIONINE SULFOXIDE REDUCTASE 2"/>
    <property type="match status" value="1"/>
</dbReference>
<keyword evidence="4 5" id="KW-0560">Oxidoreductase</keyword>
<dbReference type="PANTHER" id="PTHR46081">
    <property type="entry name" value="PEPTIDE METHIONINE SULFOXIDE REDUCTASE 2"/>
    <property type="match status" value="1"/>
</dbReference>
<keyword evidence="2 5" id="KW-0479">Metal-binding</keyword>
<dbReference type="SUPFAM" id="SSF51316">
    <property type="entry name" value="Mss4-like"/>
    <property type="match status" value="1"/>
</dbReference>
<dbReference type="AlphaFoldDB" id="A0A9Q8W804"/>
<dbReference type="GO" id="GO:0033743">
    <property type="term" value="F:peptide-methionine (R)-S-oxide reductase activity"/>
    <property type="evidence" value="ECO:0007669"/>
    <property type="project" value="UniProtKB-EC"/>
</dbReference>
<dbReference type="GO" id="GO:0046872">
    <property type="term" value="F:metal ion binding"/>
    <property type="evidence" value="ECO:0007669"/>
    <property type="project" value="UniProtKB-KW"/>
</dbReference>
<comment type="similarity">
    <text evidence="1 5">Belongs to the MsrB Met sulfoxide reductase family.</text>
</comment>
<gene>
    <name evidence="7" type="ORF">CLUP02_00350</name>
</gene>
<dbReference type="InterPro" id="IPR011057">
    <property type="entry name" value="Mss4-like_sf"/>
</dbReference>
<name>A0A9Q8W804_9PEZI</name>
<proteinExistence type="inferred from homology"/>
<dbReference type="EMBL" id="CP019471">
    <property type="protein sequence ID" value="UQC73704.1"/>
    <property type="molecule type" value="Genomic_DNA"/>
</dbReference>
<evidence type="ECO:0000256" key="5">
    <source>
        <dbReference type="RuleBase" id="RU365044"/>
    </source>
</evidence>
<dbReference type="EC" id="1.8.4.12" evidence="5"/>
<organism evidence="7 8">
    <name type="scientific">Colletotrichum lupini</name>
    <dbReference type="NCBI Taxonomy" id="145971"/>
    <lineage>
        <taxon>Eukaryota</taxon>
        <taxon>Fungi</taxon>
        <taxon>Dikarya</taxon>
        <taxon>Ascomycota</taxon>
        <taxon>Pezizomycotina</taxon>
        <taxon>Sordariomycetes</taxon>
        <taxon>Hypocreomycetidae</taxon>
        <taxon>Glomerellales</taxon>
        <taxon>Glomerellaceae</taxon>
        <taxon>Colletotrichum</taxon>
        <taxon>Colletotrichum acutatum species complex</taxon>
    </lineage>
</organism>
<dbReference type="InterPro" id="IPR002579">
    <property type="entry name" value="Met_Sox_Rdtase_MsrB_dom"/>
</dbReference>
<dbReference type="GeneID" id="73334410"/>
<keyword evidence="3 5" id="KW-0862">Zinc</keyword>
<dbReference type="NCBIfam" id="TIGR00357">
    <property type="entry name" value="peptide-methionine (R)-S-oxide reductase MsrB"/>
    <property type="match status" value="1"/>
</dbReference>
<accession>A0A9Q8W804</accession>
<evidence type="ECO:0000313" key="7">
    <source>
        <dbReference type="EMBL" id="UQC73704.1"/>
    </source>
</evidence>
<comment type="cofactor">
    <cofactor evidence="5">
        <name>Zn(2+)</name>
        <dbReference type="ChEBI" id="CHEBI:29105"/>
    </cofactor>
    <text evidence="5">Binds 1 zinc ion per subunit.</text>
</comment>
<evidence type="ECO:0000313" key="8">
    <source>
        <dbReference type="Proteomes" id="UP000830671"/>
    </source>
</evidence>
<evidence type="ECO:0000256" key="2">
    <source>
        <dbReference type="ARBA" id="ARBA00022723"/>
    </source>
</evidence>
<dbReference type="Gene3D" id="2.170.150.20">
    <property type="entry name" value="Peptide methionine sulfoxide reductase"/>
    <property type="match status" value="1"/>
</dbReference>
<comment type="catalytic activity">
    <reaction evidence="5">
        <text>L-methionyl-[protein] + [thioredoxin]-disulfide + H2O = L-methionyl-(R)-S-oxide-[protein] + [thioredoxin]-dithiol</text>
        <dbReference type="Rhea" id="RHEA:24164"/>
        <dbReference type="Rhea" id="RHEA-COMP:10698"/>
        <dbReference type="Rhea" id="RHEA-COMP:10700"/>
        <dbReference type="Rhea" id="RHEA-COMP:12313"/>
        <dbReference type="Rhea" id="RHEA-COMP:12314"/>
        <dbReference type="ChEBI" id="CHEBI:15377"/>
        <dbReference type="ChEBI" id="CHEBI:16044"/>
        <dbReference type="ChEBI" id="CHEBI:29950"/>
        <dbReference type="ChEBI" id="CHEBI:45764"/>
        <dbReference type="ChEBI" id="CHEBI:50058"/>
        <dbReference type="EC" id="1.8.4.12"/>
    </reaction>
</comment>
<reference evidence="7" key="1">
    <citation type="journal article" date="2021" name="Mol. Plant Microbe Interact.">
        <title>Complete Genome Sequence of the Plant-Pathogenic Fungus Colletotrichum lupini.</title>
        <authorList>
            <person name="Baroncelli R."/>
            <person name="Pensec F."/>
            <person name="Da Lio D."/>
            <person name="Boufleur T."/>
            <person name="Vicente I."/>
            <person name="Sarrocco S."/>
            <person name="Picot A."/>
            <person name="Baraldi E."/>
            <person name="Sukno S."/>
            <person name="Thon M."/>
            <person name="Le Floch G."/>
        </authorList>
    </citation>
    <scope>NUCLEOTIDE SEQUENCE</scope>
    <source>
        <strain evidence="7">IMI 504893</strain>
    </source>
</reference>
<sequence>MIPRCGDAVPLWRDLYPRALSLDPRGPSHCRTTPRRKSLTQQVALSFSLATATNHWTTRAPICHSCPPLPHFSPLVLKNCSMRFSPFLSTLVYTFSNFSRVRAAQSLGTQAPLAANRQLRASMPSIPFLGALFGSSASQQDKMSYPDKRSDDEWRAVLNKEQFRILREKGTEPPGSGKFDKHYPSEGVYACAGCEAPLYKATHKFKSGCGWPAYFDSLPGAVVRHEDRMFGMTRTEIVCANCGGHLGHVFKGEGFDTPTDERHCVNSVSLTFAPEEKKGGEGSAEGAKGESKV</sequence>
<dbReference type="PROSITE" id="PS51790">
    <property type="entry name" value="MSRB"/>
    <property type="match status" value="1"/>
</dbReference>
<protein>
    <recommendedName>
        <fullName evidence="5">Peptide-methionine (R)-S-oxide reductase</fullName>
        <ecNumber evidence="5">1.8.4.12</ecNumber>
    </recommendedName>
</protein>
<evidence type="ECO:0000256" key="3">
    <source>
        <dbReference type="ARBA" id="ARBA00022833"/>
    </source>
</evidence>
<dbReference type="KEGG" id="clup:CLUP02_00350"/>
<evidence type="ECO:0000256" key="1">
    <source>
        <dbReference type="ARBA" id="ARBA00007174"/>
    </source>
</evidence>
<dbReference type="RefSeq" id="XP_049135357.1">
    <property type="nucleotide sequence ID" value="XM_049279400.1"/>
</dbReference>
<feature type="domain" description="MsrB" evidence="6">
    <location>
        <begin position="151"/>
        <end position="275"/>
    </location>
</feature>
<dbReference type="Proteomes" id="UP000830671">
    <property type="component" value="Chromosome 1"/>
</dbReference>
<dbReference type="GO" id="GO:0006979">
    <property type="term" value="P:response to oxidative stress"/>
    <property type="evidence" value="ECO:0007669"/>
    <property type="project" value="InterPro"/>
</dbReference>
<keyword evidence="8" id="KW-1185">Reference proteome</keyword>
<dbReference type="InterPro" id="IPR028427">
    <property type="entry name" value="Met_Sox_Rdtase_MsrB"/>
</dbReference>
<dbReference type="Pfam" id="PF01641">
    <property type="entry name" value="SelR"/>
    <property type="match status" value="1"/>
</dbReference>
<dbReference type="GO" id="GO:0030091">
    <property type="term" value="P:protein repair"/>
    <property type="evidence" value="ECO:0007669"/>
    <property type="project" value="InterPro"/>
</dbReference>
<evidence type="ECO:0000259" key="6">
    <source>
        <dbReference type="PROSITE" id="PS51790"/>
    </source>
</evidence>
<evidence type="ECO:0000256" key="4">
    <source>
        <dbReference type="ARBA" id="ARBA00023002"/>
    </source>
</evidence>